<evidence type="ECO:0000256" key="4">
    <source>
        <dbReference type="SAM" id="SignalP"/>
    </source>
</evidence>
<evidence type="ECO:0000313" key="8">
    <source>
        <dbReference type="RefSeq" id="XP_012935696.1"/>
    </source>
</evidence>
<proteinExistence type="predicted"/>
<dbReference type="Pfam" id="PF25028">
    <property type="entry name" value="FnI_RECK"/>
    <property type="match status" value="1"/>
</dbReference>
<dbReference type="PROSITE" id="PS50026">
    <property type="entry name" value="EGF_3"/>
    <property type="match status" value="1"/>
</dbReference>
<dbReference type="Pfam" id="PF22961">
    <property type="entry name" value="RECK-like_N"/>
    <property type="match status" value="1"/>
</dbReference>
<dbReference type="PROSITE" id="PS51465">
    <property type="entry name" value="KAZAL_2"/>
    <property type="match status" value="1"/>
</dbReference>
<dbReference type="Pfam" id="PF23298">
    <property type="entry name" value="FZ_RECK"/>
    <property type="match status" value="1"/>
</dbReference>
<dbReference type="Gene3D" id="3.30.60.30">
    <property type="match status" value="2"/>
</dbReference>
<dbReference type="InterPro" id="IPR039016">
    <property type="entry name" value="RECK"/>
</dbReference>
<organism evidence="7 8">
    <name type="scientific">Aplysia californica</name>
    <name type="common">California sea hare</name>
    <dbReference type="NCBI Taxonomy" id="6500"/>
    <lineage>
        <taxon>Eukaryota</taxon>
        <taxon>Metazoa</taxon>
        <taxon>Spiralia</taxon>
        <taxon>Lophotrochozoa</taxon>
        <taxon>Mollusca</taxon>
        <taxon>Gastropoda</taxon>
        <taxon>Heterobranchia</taxon>
        <taxon>Euthyneura</taxon>
        <taxon>Tectipleura</taxon>
        <taxon>Aplysiida</taxon>
        <taxon>Aplysioidea</taxon>
        <taxon>Aplysiidae</taxon>
        <taxon>Aplysia</taxon>
    </lineage>
</organism>
<dbReference type="InterPro" id="IPR056979">
    <property type="entry name" value="FZ_RECK"/>
</dbReference>
<protein>
    <submittedName>
        <fullName evidence="8">Reversion-inducing cysteine-rich protein with Kazal motifs</fullName>
    </submittedName>
</protein>
<feature type="domain" description="EGF-like" evidence="5">
    <location>
        <begin position="731"/>
        <end position="763"/>
    </location>
</feature>
<dbReference type="InterPro" id="IPR002350">
    <property type="entry name" value="Kazal_dom"/>
</dbReference>
<gene>
    <name evidence="8" type="primary">LOC101857937</name>
</gene>
<keyword evidence="3" id="KW-0472">Membrane</keyword>
<evidence type="ECO:0000256" key="3">
    <source>
        <dbReference type="SAM" id="Phobius"/>
    </source>
</evidence>
<feature type="disulfide bond" evidence="1">
    <location>
        <begin position="753"/>
        <end position="762"/>
    </location>
</feature>
<dbReference type="InterPro" id="IPR036058">
    <property type="entry name" value="Kazal_dom_sf"/>
</dbReference>
<dbReference type="SMART" id="SM00280">
    <property type="entry name" value="KAZAL"/>
    <property type="match status" value="3"/>
</dbReference>
<name>A0ABM0ZW07_APLCA</name>
<dbReference type="Proteomes" id="UP000694888">
    <property type="component" value="Unplaced"/>
</dbReference>
<evidence type="ECO:0000259" key="6">
    <source>
        <dbReference type="PROSITE" id="PS51465"/>
    </source>
</evidence>
<evidence type="ECO:0000259" key="5">
    <source>
        <dbReference type="PROSITE" id="PS50026"/>
    </source>
</evidence>
<feature type="domain" description="Kazal-like" evidence="6">
    <location>
        <begin position="697"/>
        <end position="742"/>
    </location>
</feature>
<keyword evidence="7" id="KW-1185">Reference proteome</keyword>
<feature type="signal peptide" evidence="4">
    <location>
        <begin position="1"/>
        <end position="29"/>
    </location>
</feature>
<dbReference type="Pfam" id="PF07648">
    <property type="entry name" value="Kazal_2"/>
    <property type="match status" value="2"/>
</dbReference>
<dbReference type="InterPro" id="IPR055110">
    <property type="entry name" value="RECK-like_N"/>
</dbReference>
<dbReference type="GeneID" id="101857937"/>
<comment type="caution">
    <text evidence="1">Lacks conserved residue(s) required for the propagation of feature annotation.</text>
</comment>
<feature type="chain" id="PRO_5047236959" evidence="4">
    <location>
        <begin position="30"/>
        <end position="1053"/>
    </location>
</feature>
<dbReference type="Pfam" id="PF00050">
    <property type="entry name" value="Kazal_1"/>
    <property type="match status" value="1"/>
</dbReference>
<evidence type="ECO:0000256" key="1">
    <source>
        <dbReference type="PROSITE-ProRule" id="PRU00076"/>
    </source>
</evidence>
<keyword evidence="3" id="KW-1133">Transmembrane helix</keyword>
<dbReference type="SUPFAM" id="SSF100895">
    <property type="entry name" value="Kazal-type serine protease inhibitors"/>
    <property type="match status" value="2"/>
</dbReference>
<evidence type="ECO:0000256" key="2">
    <source>
        <dbReference type="SAM" id="MobiDB-lite"/>
    </source>
</evidence>
<dbReference type="Pfam" id="PF23332">
    <property type="entry name" value="CC4_RECK"/>
    <property type="match status" value="2"/>
</dbReference>
<dbReference type="PROSITE" id="PS00282">
    <property type="entry name" value="KAZAL_1"/>
    <property type="match status" value="1"/>
</dbReference>
<keyword evidence="4" id="KW-0732">Signal</keyword>
<keyword evidence="1" id="KW-1015">Disulfide bond</keyword>
<dbReference type="PANTHER" id="PTHR13487">
    <property type="entry name" value="SERINE PROTEASE INHIBITOR"/>
    <property type="match status" value="1"/>
</dbReference>
<dbReference type="InterPro" id="IPR056976">
    <property type="entry name" value="EGF1_RECK"/>
</dbReference>
<dbReference type="InterPro" id="IPR056978">
    <property type="entry name" value="CC4_RECK"/>
</dbReference>
<reference evidence="8" key="1">
    <citation type="submission" date="2025-08" db="UniProtKB">
        <authorList>
            <consortium name="RefSeq"/>
        </authorList>
    </citation>
    <scope>IDENTIFICATION</scope>
</reference>
<evidence type="ECO:0000313" key="7">
    <source>
        <dbReference type="Proteomes" id="UP000694888"/>
    </source>
</evidence>
<accession>A0ABM0ZW07</accession>
<dbReference type="InterPro" id="IPR000742">
    <property type="entry name" value="EGF"/>
</dbReference>
<sequence>MASRGTQLLFHTRFLTVSLVPSFPPRVRSDPATRRATSQSFYTREVDALWNSSLLCRGCDLSRTGQIKQFDCNHGRKHTDMYRTSNMIILLLGLSTLCSLVSAKAPACCASISSETCRKSCHQVHGQSSPIPQMQMLLTAAETCPPEMTDFWQCISSTLPVVEMMSSWSGKPCCDLARGKECRRRCNAAESEDEMLRSCSIQTEPSLFTCTQNQEDAGHCCRKATSTSCGIVCRGISLTGVSNTKATRAMLSRHCGATDKRVEQCVLRQWQPYSGHNQNFMPCCEHAETSRCRSTCRSVLRTVMSENDRIDELIQACSAPQPTDPLWQCFLTNPSVRKNETAPVSRIDNAKLQCCSKATSSRCRELCTQTFRTGWWYHSEFESICSYMQPVSTVEPNMHSCLTDVDQPCKLGCSGLKFCSNFNHRPTELFRSCSPEADSAARRTYMTWLNGEISLPHITIPVKDISQCVPEMWKAIACALEIKPCSSELSLFSLCKEDCLFILTKCGDASKLSGDKTVPALCNALPSKSTPGACVSMESYLFESPHSHQLGEVHHPCNPSPCAEDEVCLLKRRKCKSSHQCLPYVCHKACPLGQVSQVLVPKGTAVRLANPDSQPSSQEECHLACQCSSRGKIENCKSLTCLRRDSCLLGHENRKEHGDHFLVDGNPCVCQSGKLLCARRSCQPDARSPLYTGMPGNCPTDYHPVCGTNGKTYPNTCIAKCAGVTYNTCDNGDICSHKPCPSGFRCVPRPQVCLNDLTGRICPQFQCVDDTDQCNPHHHEPACSTRGEEFTNLCLLFSHGQTLAYRGHCQTSCSNIGVVCGHDGQTYGSECAAHAARVTVDYASKCQAFGNLTGMSGEAMKTPSCNRIQCPPLSPSNCNGIVPPGGCCAICTTQLTLLWDPRLMNAVAEHQRSRTVSAMDVLNALSNQVSVQECDVFGYISVNGELVVIVAPVVPAATMVQVEACETEAGRLYNLMKLGSPNLASYLVLSPLLPAAMERSSIPPPVTLDPNPLSSEEGHGGDPNSSPRLLLTPFVCALVCFLSVMVQRVLWKL</sequence>
<feature type="region of interest" description="Disordered" evidence="2">
    <location>
        <begin position="1004"/>
        <end position="1024"/>
    </location>
</feature>
<dbReference type="PANTHER" id="PTHR13487:SF3">
    <property type="entry name" value="REVERSION-INDUCING CYSTEINE-RICH PROTEIN WITH KAZAL MOTIFS"/>
    <property type="match status" value="1"/>
</dbReference>
<keyword evidence="3" id="KW-0812">Transmembrane</keyword>
<keyword evidence="1" id="KW-0245">EGF-like domain</keyword>
<dbReference type="RefSeq" id="XP_012935696.1">
    <property type="nucleotide sequence ID" value="XM_013080242.2"/>
</dbReference>
<dbReference type="CDD" id="cd00104">
    <property type="entry name" value="KAZAL_FS"/>
    <property type="match status" value="1"/>
</dbReference>
<dbReference type="Pfam" id="PF25027">
    <property type="entry name" value="EGF1_RECK"/>
    <property type="match status" value="1"/>
</dbReference>
<dbReference type="InterPro" id="IPR056977">
    <property type="entry name" value="FnI_RECK"/>
</dbReference>
<feature type="transmembrane region" description="Helical" evidence="3">
    <location>
        <begin position="1029"/>
        <end position="1051"/>
    </location>
</feature>